<dbReference type="InterPro" id="IPR033116">
    <property type="entry name" value="TRYPSIN_SER"/>
</dbReference>
<keyword evidence="1 7" id="KW-0645">Protease</keyword>
<proteinExistence type="inferred from homology"/>
<dbReference type="OrthoDB" id="7726816at2759"/>
<name>A0A9J6BCV8_POLVA</name>
<evidence type="ECO:0000256" key="8">
    <source>
        <dbReference type="SAM" id="SignalP"/>
    </source>
</evidence>
<evidence type="ECO:0000256" key="6">
    <source>
        <dbReference type="ARBA" id="ARBA00024195"/>
    </source>
</evidence>
<evidence type="ECO:0000256" key="1">
    <source>
        <dbReference type="ARBA" id="ARBA00022670"/>
    </source>
</evidence>
<feature type="signal peptide" evidence="8">
    <location>
        <begin position="1"/>
        <end position="17"/>
    </location>
</feature>
<keyword evidence="8" id="KW-0732">Signal</keyword>
<dbReference type="PROSITE" id="PS50240">
    <property type="entry name" value="TRYPSIN_DOM"/>
    <property type="match status" value="1"/>
</dbReference>
<dbReference type="PANTHER" id="PTHR24276:SF91">
    <property type="entry name" value="AT26814P-RELATED"/>
    <property type="match status" value="1"/>
</dbReference>
<dbReference type="SUPFAM" id="SSF50494">
    <property type="entry name" value="Trypsin-like serine proteases"/>
    <property type="match status" value="1"/>
</dbReference>
<sequence>MLKIVTFFLAVLALSDARYQRYLVPQEELVETKWMDRVIPKGLGRITNGQPADISEFPYMLAMIDLAWGGFRCGASAISLHWSLSAAHCTDIGTPYHMINLRGGSTNRGSGGIIFFVQQYWNHPLYGAPGNARSLEYDIVILRTQPDSPIQGTHVSHVALPPNCPTGNCCNICGGTSITVSGWGRIETGASSQTLNQLVAPVHDFDDCNRIWGRIGPVFFCKSVIDGRDTCSGDSGSPLVTGTGAGRVQHGVVSFGTATCGAGAPSVNVRIEFPPVRDWIRQHASI</sequence>
<dbReference type="Pfam" id="PF00089">
    <property type="entry name" value="Trypsin"/>
    <property type="match status" value="1"/>
</dbReference>
<feature type="chain" id="PRO_5039920574" description="Peptidase S1 domain-containing protein" evidence="8">
    <location>
        <begin position="18"/>
        <end position="286"/>
    </location>
</feature>
<evidence type="ECO:0000313" key="11">
    <source>
        <dbReference type="Proteomes" id="UP001107558"/>
    </source>
</evidence>
<organism evidence="10 11">
    <name type="scientific">Polypedilum vanderplanki</name>
    <name type="common">Sleeping chironomid midge</name>
    <dbReference type="NCBI Taxonomy" id="319348"/>
    <lineage>
        <taxon>Eukaryota</taxon>
        <taxon>Metazoa</taxon>
        <taxon>Ecdysozoa</taxon>
        <taxon>Arthropoda</taxon>
        <taxon>Hexapoda</taxon>
        <taxon>Insecta</taxon>
        <taxon>Pterygota</taxon>
        <taxon>Neoptera</taxon>
        <taxon>Endopterygota</taxon>
        <taxon>Diptera</taxon>
        <taxon>Nematocera</taxon>
        <taxon>Chironomoidea</taxon>
        <taxon>Chironomidae</taxon>
        <taxon>Chironominae</taxon>
        <taxon>Polypedilum</taxon>
        <taxon>Polypedilum</taxon>
    </lineage>
</organism>
<evidence type="ECO:0000256" key="5">
    <source>
        <dbReference type="ARBA" id="ARBA00023157"/>
    </source>
</evidence>
<keyword evidence="5" id="KW-1015">Disulfide bond</keyword>
<dbReference type="EMBL" id="JADBJN010000004">
    <property type="protein sequence ID" value="KAG5667713.1"/>
    <property type="molecule type" value="Genomic_DNA"/>
</dbReference>
<evidence type="ECO:0000256" key="2">
    <source>
        <dbReference type="ARBA" id="ARBA00022757"/>
    </source>
</evidence>
<accession>A0A9J6BCV8</accession>
<evidence type="ECO:0000313" key="10">
    <source>
        <dbReference type="EMBL" id="KAG5667713.1"/>
    </source>
</evidence>
<keyword evidence="11" id="KW-1185">Reference proteome</keyword>
<keyword evidence="3 7" id="KW-0378">Hydrolase</keyword>
<dbReference type="PROSITE" id="PS00135">
    <property type="entry name" value="TRYPSIN_SER"/>
    <property type="match status" value="1"/>
</dbReference>
<dbReference type="InterPro" id="IPR001314">
    <property type="entry name" value="Peptidase_S1A"/>
</dbReference>
<comment type="similarity">
    <text evidence="6">Belongs to the peptidase S1 family. CLIP subfamily.</text>
</comment>
<dbReference type="InterPro" id="IPR043504">
    <property type="entry name" value="Peptidase_S1_PA_chymotrypsin"/>
</dbReference>
<dbReference type="CDD" id="cd00190">
    <property type="entry name" value="Tryp_SPc"/>
    <property type="match status" value="1"/>
</dbReference>
<dbReference type="PRINTS" id="PR00722">
    <property type="entry name" value="CHYMOTRYPSIN"/>
</dbReference>
<dbReference type="GO" id="GO:0007586">
    <property type="term" value="P:digestion"/>
    <property type="evidence" value="ECO:0007669"/>
    <property type="project" value="UniProtKB-KW"/>
</dbReference>
<evidence type="ECO:0000259" key="9">
    <source>
        <dbReference type="PROSITE" id="PS50240"/>
    </source>
</evidence>
<dbReference type="PANTHER" id="PTHR24276">
    <property type="entry name" value="POLYSERASE-RELATED"/>
    <property type="match status" value="1"/>
</dbReference>
<evidence type="ECO:0000256" key="3">
    <source>
        <dbReference type="ARBA" id="ARBA00022801"/>
    </source>
</evidence>
<dbReference type="Gene3D" id="2.40.10.10">
    <property type="entry name" value="Trypsin-like serine proteases"/>
    <property type="match status" value="1"/>
</dbReference>
<gene>
    <name evidence="10" type="ORF">PVAND_015684</name>
</gene>
<dbReference type="Proteomes" id="UP001107558">
    <property type="component" value="Chromosome 4"/>
</dbReference>
<evidence type="ECO:0000256" key="7">
    <source>
        <dbReference type="RuleBase" id="RU363034"/>
    </source>
</evidence>
<dbReference type="InterPro" id="IPR050430">
    <property type="entry name" value="Peptidase_S1"/>
</dbReference>
<dbReference type="SMART" id="SM00020">
    <property type="entry name" value="Tryp_SPc"/>
    <property type="match status" value="1"/>
</dbReference>
<dbReference type="PROSITE" id="PS00134">
    <property type="entry name" value="TRYPSIN_HIS"/>
    <property type="match status" value="1"/>
</dbReference>
<evidence type="ECO:0000256" key="4">
    <source>
        <dbReference type="ARBA" id="ARBA00022825"/>
    </source>
</evidence>
<protein>
    <recommendedName>
        <fullName evidence="9">Peptidase S1 domain-containing protein</fullName>
    </recommendedName>
</protein>
<dbReference type="AlphaFoldDB" id="A0A9J6BCV8"/>
<comment type="caution">
    <text evidence="10">The sequence shown here is derived from an EMBL/GenBank/DDBJ whole genome shotgun (WGS) entry which is preliminary data.</text>
</comment>
<keyword evidence="2" id="KW-0222">Digestion</keyword>
<dbReference type="InterPro" id="IPR018114">
    <property type="entry name" value="TRYPSIN_HIS"/>
</dbReference>
<dbReference type="GO" id="GO:0006508">
    <property type="term" value="P:proteolysis"/>
    <property type="evidence" value="ECO:0007669"/>
    <property type="project" value="UniProtKB-KW"/>
</dbReference>
<dbReference type="InterPro" id="IPR009003">
    <property type="entry name" value="Peptidase_S1_PA"/>
</dbReference>
<reference evidence="10" key="1">
    <citation type="submission" date="2021-03" db="EMBL/GenBank/DDBJ databases">
        <title>Chromosome level genome of the anhydrobiotic midge Polypedilum vanderplanki.</title>
        <authorList>
            <person name="Yoshida Y."/>
            <person name="Kikawada T."/>
            <person name="Gusev O."/>
        </authorList>
    </citation>
    <scope>NUCLEOTIDE SEQUENCE</scope>
    <source>
        <strain evidence="10">NIAS01</strain>
        <tissue evidence="10">Whole body or cell culture</tissue>
    </source>
</reference>
<dbReference type="GO" id="GO:0004252">
    <property type="term" value="F:serine-type endopeptidase activity"/>
    <property type="evidence" value="ECO:0007669"/>
    <property type="project" value="InterPro"/>
</dbReference>
<feature type="domain" description="Peptidase S1" evidence="9">
    <location>
        <begin position="46"/>
        <end position="285"/>
    </location>
</feature>
<keyword evidence="4 7" id="KW-0720">Serine protease</keyword>
<dbReference type="InterPro" id="IPR001254">
    <property type="entry name" value="Trypsin_dom"/>
</dbReference>